<name>A0A2Z6IM00_ACIFI</name>
<dbReference type="Proteomes" id="UP000280188">
    <property type="component" value="Chromosome"/>
</dbReference>
<dbReference type="InterPro" id="IPR024399">
    <property type="entry name" value="DUF2628"/>
</dbReference>
<dbReference type="AlphaFoldDB" id="A0A2Z6IM00"/>
<keyword evidence="2" id="KW-1185">Reference proteome</keyword>
<evidence type="ECO:0000313" key="2">
    <source>
        <dbReference type="Proteomes" id="UP000280188"/>
    </source>
</evidence>
<protein>
    <submittedName>
        <fullName evidence="1">Uncharacterized protein</fullName>
    </submittedName>
</protein>
<dbReference type="RefSeq" id="WP_126605530.1">
    <property type="nucleotide sequence ID" value="NZ_AP018795.1"/>
</dbReference>
<dbReference type="KEGG" id="afj:AFERRID_28000"/>
<gene>
    <name evidence="1" type="ORF">AFERRID_28000</name>
</gene>
<accession>A0A2Z6IM00</accession>
<dbReference type="EMBL" id="AP018795">
    <property type="protein sequence ID" value="BBF66582.1"/>
    <property type="molecule type" value="Genomic_DNA"/>
</dbReference>
<reference evidence="1 2" key="1">
    <citation type="journal article" date="2018" name="Microbiol. Resour. Announc.">
        <title>Complete Genome Sequence of Acidithiobacillus ferridurans JCM 18981.</title>
        <authorList>
            <person name="Miyauchi T."/>
            <person name="Kouzuma A."/>
            <person name="Abe T."/>
            <person name="Watanabe K."/>
        </authorList>
    </citation>
    <scope>NUCLEOTIDE SEQUENCE [LARGE SCALE GENOMIC DNA]</scope>
    <source>
        <strain evidence="2">ATCC 33020 / DSM 29468 / JCM 18981 / 11Fe</strain>
    </source>
</reference>
<dbReference type="Pfam" id="PF10947">
    <property type="entry name" value="DUF2628"/>
    <property type="match status" value="1"/>
</dbReference>
<sequence>MKTYHVFEHPTRGLEAVKVGVSWPGFFFGFFWMLVKKMWGWALLFLAIDIVRGLFQMSITHGQPPASAANLGFALVGLVLGIIVGAYGNGWRESNLRNRGYVSVATVEAKTPDGALAQYAREKTQ</sequence>
<evidence type="ECO:0000313" key="1">
    <source>
        <dbReference type="EMBL" id="BBF66582.1"/>
    </source>
</evidence>
<proteinExistence type="predicted"/>
<organism evidence="1 2">
    <name type="scientific">Acidithiobacillus ferridurans</name>
    <dbReference type="NCBI Taxonomy" id="1232575"/>
    <lineage>
        <taxon>Bacteria</taxon>
        <taxon>Pseudomonadati</taxon>
        <taxon>Pseudomonadota</taxon>
        <taxon>Acidithiobacillia</taxon>
        <taxon>Acidithiobacillales</taxon>
        <taxon>Acidithiobacillaceae</taxon>
        <taxon>Acidithiobacillus</taxon>
    </lineage>
</organism>